<evidence type="ECO:0000313" key="2">
    <source>
        <dbReference type="EMBL" id="KAK4503001.1"/>
    </source>
</evidence>
<dbReference type="Proteomes" id="UP001305779">
    <property type="component" value="Unassembled WGS sequence"/>
</dbReference>
<dbReference type="EMBL" id="JAXOVC010000004">
    <property type="protein sequence ID" value="KAK4503001.1"/>
    <property type="molecule type" value="Genomic_DNA"/>
</dbReference>
<proteinExistence type="predicted"/>
<keyword evidence="3" id="KW-1185">Reference proteome</keyword>
<keyword evidence="1" id="KW-0732">Signal</keyword>
<accession>A0ABR0EPD3</accession>
<organism evidence="2 3">
    <name type="scientific">Zasmidium cellare</name>
    <name type="common">Wine cellar mold</name>
    <name type="synonym">Racodium cellare</name>
    <dbReference type="NCBI Taxonomy" id="395010"/>
    <lineage>
        <taxon>Eukaryota</taxon>
        <taxon>Fungi</taxon>
        <taxon>Dikarya</taxon>
        <taxon>Ascomycota</taxon>
        <taxon>Pezizomycotina</taxon>
        <taxon>Dothideomycetes</taxon>
        <taxon>Dothideomycetidae</taxon>
        <taxon>Mycosphaerellales</taxon>
        <taxon>Mycosphaerellaceae</taxon>
        <taxon>Zasmidium</taxon>
    </lineage>
</organism>
<protein>
    <submittedName>
        <fullName evidence="2">Uncharacterized protein</fullName>
    </submittedName>
</protein>
<evidence type="ECO:0000313" key="3">
    <source>
        <dbReference type="Proteomes" id="UP001305779"/>
    </source>
</evidence>
<feature type="chain" id="PRO_5046340895" evidence="1">
    <location>
        <begin position="19"/>
        <end position="576"/>
    </location>
</feature>
<sequence>MNAVPNFALVSLASLAAAFMMTCNCTSRARVLLPLHFTAQAISPLHRRLILHFHNDLHATTFIINHPDRPAHTTGLQDNAVNPLANMAVSKPIINLPLPQELKDEIWSYFLDGEVVQQTCRRKYQPAGHFSTKDTRNFDWPHPEHGCLELLKGTKPRPYNFQLSISSINKAIRGDTLNFLAQRNTFVLVRYNCPALRAYLEQLHVPIVAHDGLQYFSCHNLEINIDWKYPSFQAPSVYSPPNPPRSLLMLEKDLGNFWLVLRLLCQKIKPSVVVFDALPGRVSSIYNVRYEELDEWVGVPAVTVSGRSAEYRELMPKMDRHFLDQIESVVGLGYNIRFHGLEVEPPRLFQLQKVIAPSIICSTARETFHLDTLVQIKKQADILAVAGDHEAAEVIFGCIETASYSETRDADSEYKQVLDRLRRRASELAFSFNSRARSAMPQNATGTAFDNFQHTEHVIHAIHLMRMGPIVLPFWTNSPATLLADMEGLTENERVLHDVLWLRHMLSQPTLSPDMIRAEDTSVYKFPFPVFDSGPMPSLKNIVGWQDMKQLGKLSSRQKEAVHALQKQHRLPLSDL</sequence>
<gene>
    <name evidence="2" type="ORF">PRZ48_006428</name>
</gene>
<evidence type="ECO:0000256" key="1">
    <source>
        <dbReference type="SAM" id="SignalP"/>
    </source>
</evidence>
<comment type="caution">
    <text evidence="2">The sequence shown here is derived from an EMBL/GenBank/DDBJ whole genome shotgun (WGS) entry which is preliminary data.</text>
</comment>
<name>A0ABR0EPD3_ZASCE</name>
<reference evidence="2 3" key="1">
    <citation type="journal article" date="2023" name="G3 (Bethesda)">
        <title>A chromosome-level genome assembly of Zasmidium syzygii isolated from banana leaves.</title>
        <authorList>
            <person name="van Westerhoven A.C."/>
            <person name="Mehrabi R."/>
            <person name="Talebi R."/>
            <person name="Steentjes M.B.F."/>
            <person name="Corcolon B."/>
            <person name="Chong P.A."/>
            <person name="Kema G.H.J."/>
            <person name="Seidl M.F."/>
        </authorList>
    </citation>
    <scope>NUCLEOTIDE SEQUENCE [LARGE SCALE GENOMIC DNA]</scope>
    <source>
        <strain evidence="2 3">P124</strain>
    </source>
</reference>
<feature type="signal peptide" evidence="1">
    <location>
        <begin position="1"/>
        <end position="18"/>
    </location>
</feature>